<gene>
    <name evidence="3" type="ORF">Tci_307106</name>
</gene>
<dbReference type="PANTHER" id="PTHR33116">
    <property type="entry name" value="REVERSE TRANSCRIPTASE ZINC-BINDING DOMAIN-CONTAINING PROTEIN-RELATED-RELATED"/>
    <property type="match status" value="1"/>
</dbReference>
<feature type="domain" description="Reverse transcriptase" evidence="1">
    <location>
        <begin position="853"/>
        <end position="976"/>
    </location>
</feature>
<feature type="domain" description="Reverse transcriptase zinc-binding" evidence="2">
    <location>
        <begin position="1180"/>
        <end position="1233"/>
    </location>
</feature>
<dbReference type="InterPro" id="IPR036691">
    <property type="entry name" value="Endo/exonu/phosph_ase_sf"/>
</dbReference>
<feature type="domain" description="Reverse transcriptase" evidence="1">
    <location>
        <begin position="776"/>
        <end position="851"/>
    </location>
</feature>
<evidence type="ECO:0000259" key="2">
    <source>
        <dbReference type="Pfam" id="PF13966"/>
    </source>
</evidence>
<evidence type="ECO:0000313" key="3">
    <source>
        <dbReference type="EMBL" id="GEX35131.1"/>
    </source>
</evidence>
<protein>
    <recommendedName>
        <fullName evidence="4">Reverse transcriptase domain-containing protein</fullName>
    </recommendedName>
</protein>
<sequence>MPIESNNPPDPLFEELCFLTKMTLAEDIRDASLNEMKVEVVKGKFRKPHRLEVGWMDLRSIIEVVKRASSTPVVDKVNCVLSDIQDVDNKKSCPVANISDPIGSCDHYSIDVVDDTGNVPPCPVDVTDGAKTGGGFEFGKGGDASCILKKPVGPLLSVQFSNVVKSILFGKDSNGNGNIGNKGKWNSGLGNRFGSTIFSNQYSTVADRFAEKLNQESEEMDLKMEFSPNSVTKQDNGKRRIKFSAEEILKGGGAGLFYAIIWEIAYLPLVMGWLRLVFLMSNVNGNRLFVLIDALKVGKSDGDNSGKAKVGGFNKGRDRAQNYGSQGYGNVGGGNFRFNGQRRPGSFVQRNQYQKKVSIVQVTVVLMLDRHNFRPKVLVRGSDSVSNRMNIIREDVPVKNSLQVLDDQVMKDKEDYVLESMEEEYKSEIWPNLMQDVINVMESGVYPSKTVCTEWSLAQIDYFYKNCIKYGMDPLFEDEDVATEDGRLESFVTTGMGDFRDCLGEIRVEDLVMSGLKFTWNKSLGRADGLLKKLDRVMCNGQFVERFINANAQFLPFMASDHTPAVIEIPVMQRAKPKPFKFANFLVDKKEFLPIVKEVWESHVSGHAMFSVVSKLKLLKKPLRKLKKREIDCLNVYKDAMRDEELMLKQRAKVGAQFVKHFQIVFGDAKKVLPIFDPDSLFCKRFPPDDVEFMVRLVTNDEIKAVVFGMTDDKASEPDGFSHIFFKSSWSIIGNVVCIAMRDFFKNGRHLQEVNAMIIALVPKSQTPQFFFDFGPISCCNVLYKVITKIIANRIKDFLGNIADECQNAFIPSRQITDNVYLTHLLMRNYHKNHGPLKVAFKIDIHKAYDSGKRGLRQGDPLSPYLFMLVMEVFSLMVRKKIDDDGGLKYHWRCDRLKITHLSFADDLMVFSKADVNSVKILSSALKEFSSVSGLVPNLDKRLIFFGNVPKILKSKILKILSLAVGILPVRYLGHPLISSRLCKHHCSNLLDKIKKRLFNWKNKSLSFAGRLLLIKSVVSSIQVYWASTFILPKAVNAEIEKLMRRFLWSHGDLCKGHAKDSLLVKWVSTYRLIDRSSNFKNFWDVPVLKDCCWGWRKILQCREVLKNHIIYQISDRDIYEAGLPIDCKVNDIVKNGVWKWHESWRCKFPFLFNLPHPLLFQGRNDRVIWKSNDGKVGNFSVKSVWSDLAVSKPMVPWSKLVWFSQNIPRHAFILWIAIYQKLKTHDRIEVCLVKLDSAPWSLSDLVCYMVGRPVNRSIWSILQRLVACSNFGCLGNGCGDIKVLNVCCIWSMDIGYEVFWAKVEILIEWASCAIFMSWACSSIRRMDVLDMDARSNMYGKYESFRYHRYCKDVQLINVCFGDDLFIFARGDVESSRVIMDSLEEFKLSSGLVLSIHKNTAYFCNVLPHTKAAILSIMPFLKGELLVKYLGVPLISLRLLDKDCKILVEKTKNIIRDWKNKSLSFARRLQLCQSRDRNGSFSSFSVAKAWEAISRGMQVDWFRIVWFSYNIPCHAFHLWLVIRNGLKMHDKMRQWDVGTKFVPLILYDNISYLQPMGNKRTARSVFDKLILASSAYFIWMERNHRTFKNTRRSPEEVRDLIMVTARLKLITLRFKDITMVKQLLDKWKLPANFRLYED</sequence>
<organism evidence="3">
    <name type="scientific">Tanacetum cinerariifolium</name>
    <name type="common">Dalmatian daisy</name>
    <name type="synonym">Chrysanthemum cinerariifolium</name>
    <dbReference type="NCBI Taxonomy" id="118510"/>
    <lineage>
        <taxon>Eukaryota</taxon>
        <taxon>Viridiplantae</taxon>
        <taxon>Streptophyta</taxon>
        <taxon>Embryophyta</taxon>
        <taxon>Tracheophyta</taxon>
        <taxon>Spermatophyta</taxon>
        <taxon>Magnoliopsida</taxon>
        <taxon>eudicotyledons</taxon>
        <taxon>Gunneridae</taxon>
        <taxon>Pentapetalae</taxon>
        <taxon>asterids</taxon>
        <taxon>campanulids</taxon>
        <taxon>Asterales</taxon>
        <taxon>Asteraceae</taxon>
        <taxon>Asteroideae</taxon>
        <taxon>Anthemideae</taxon>
        <taxon>Anthemidinae</taxon>
        <taxon>Tanacetum</taxon>
    </lineage>
</organism>
<dbReference type="PANTHER" id="PTHR33116:SF78">
    <property type="entry name" value="OS12G0587133 PROTEIN"/>
    <property type="match status" value="1"/>
</dbReference>
<evidence type="ECO:0008006" key="4">
    <source>
        <dbReference type="Google" id="ProtNLM"/>
    </source>
</evidence>
<dbReference type="InterPro" id="IPR026960">
    <property type="entry name" value="RVT-Znf"/>
</dbReference>
<dbReference type="SUPFAM" id="SSF56672">
    <property type="entry name" value="DNA/RNA polymerases"/>
    <property type="match status" value="1"/>
</dbReference>
<comment type="caution">
    <text evidence="3">The sequence shown here is derived from an EMBL/GenBank/DDBJ whole genome shotgun (WGS) entry which is preliminary data.</text>
</comment>
<dbReference type="EMBL" id="BKCJ010103294">
    <property type="protein sequence ID" value="GEX35131.1"/>
    <property type="molecule type" value="Genomic_DNA"/>
</dbReference>
<dbReference type="SUPFAM" id="SSF56219">
    <property type="entry name" value="DNase I-like"/>
    <property type="match status" value="1"/>
</dbReference>
<reference evidence="3" key="1">
    <citation type="journal article" date="2019" name="Sci. Rep.">
        <title>Draft genome of Tanacetum cinerariifolium, the natural source of mosquito coil.</title>
        <authorList>
            <person name="Yamashiro T."/>
            <person name="Shiraishi A."/>
            <person name="Satake H."/>
            <person name="Nakayama K."/>
        </authorList>
    </citation>
    <scope>NUCLEOTIDE SEQUENCE</scope>
</reference>
<dbReference type="Pfam" id="PF13966">
    <property type="entry name" value="zf-RVT"/>
    <property type="match status" value="2"/>
</dbReference>
<feature type="domain" description="Reverse transcriptase zinc-binding" evidence="2">
    <location>
        <begin position="1484"/>
        <end position="1537"/>
    </location>
</feature>
<dbReference type="InterPro" id="IPR000477">
    <property type="entry name" value="RT_dom"/>
</dbReference>
<name>A0A699H5R9_TANCI</name>
<dbReference type="Pfam" id="PF00078">
    <property type="entry name" value="RVT_1"/>
    <property type="match status" value="2"/>
</dbReference>
<dbReference type="InterPro" id="IPR043502">
    <property type="entry name" value="DNA/RNA_pol_sf"/>
</dbReference>
<dbReference type="CDD" id="cd01650">
    <property type="entry name" value="RT_nLTR_like"/>
    <property type="match status" value="1"/>
</dbReference>
<proteinExistence type="predicted"/>
<evidence type="ECO:0000259" key="1">
    <source>
        <dbReference type="Pfam" id="PF00078"/>
    </source>
</evidence>
<accession>A0A699H5R9</accession>